<feature type="domain" description="Alanine racemase N-terminal" evidence="4">
    <location>
        <begin position="21"/>
        <end position="116"/>
    </location>
</feature>
<gene>
    <name evidence="5" type="ORF">METZ01_LOCUS283633</name>
</gene>
<protein>
    <recommendedName>
        <fullName evidence="4">Alanine racemase N-terminal domain-containing protein</fullName>
    </recommendedName>
</protein>
<dbReference type="EMBL" id="UINC01084282">
    <property type="protein sequence ID" value="SVC30779.1"/>
    <property type="molecule type" value="Genomic_DNA"/>
</dbReference>
<dbReference type="InterPro" id="IPR020622">
    <property type="entry name" value="Ala_racemase_pyridoxalP-BS"/>
</dbReference>
<keyword evidence="2" id="KW-0663">Pyridoxal phosphate</keyword>
<organism evidence="5">
    <name type="scientific">marine metagenome</name>
    <dbReference type="NCBI Taxonomy" id="408172"/>
    <lineage>
        <taxon>unclassified sequences</taxon>
        <taxon>metagenomes</taxon>
        <taxon>ecological metagenomes</taxon>
    </lineage>
</organism>
<dbReference type="GO" id="GO:0030170">
    <property type="term" value="F:pyridoxal phosphate binding"/>
    <property type="evidence" value="ECO:0007669"/>
    <property type="project" value="TreeGrafter"/>
</dbReference>
<evidence type="ECO:0000256" key="2">
    <source>
        <dbReference type="ARBA" id="ARBA00022898"/>
    </source>
</evidence>
<evidence type="ECO:0000259" key="4">
    <source>
        <dbReference type="Pfam" id="PF01168"/>
    </source>
</evidence>
<dbReference type="PRINTS" id="PR00992">
    <property type="entry name" value="ALARACEMASE"/>
</dbReference>
<dbReference type="PANTHER" id="PTHR30511">
    <property type="entry name" value="ALANINE RACEMASE"/>
    <property type="match status" value="1"/>
</dbReference>
<keyword evidence="3" id="KW-0413">Isomerase</keyword>
<dbReference type="GO" id="GO:0008784">
    <property type="term" value="F:alanine racemase activity"/>
    <property type="evidence" value="ECO:0007669"/>
    <property type="project" value="InterPro"/>
</dbReference>
<dbReference type="PROSITE" id="PS00395">
    <property type="entry name" value="ALANINE_RACEMASE"/>
    <property type="match status" value="1"/>
</dbReference>
<accession>A0A382L2E8</accession>
<evidence type="ECO:0000313" key="5">
    <source>
        <dbReference type="EMBL" id="SVC30779.1"/>
    </source>
</evidence>
<evidence type="ECO:0000256" key="3">
    <source>
        <dbReference type="ARBA" id="ARBA00023235"/>
    </source>
</evidence>
<dbReference type="GO" id="GO:0009252">
    <property type="term" value="P:peptidoglycan biosynthetic process"/>
    <property type="evidence" value="ECO:0007669"/>
    <property type="project" value="TreeGrafter"/>
</dbReference>
<proteinExistence type="predicted"/>
<feature type="non-terminal residue" evidence="5">
    <location>
        <position position="121"/>
    </location>
</feature>
<dbReference type="InterPro" id="IPR000821">
    <property type="entry name" value="Ala_racemase"/>
</dbReference>
<dbReference type="SUPFAM" id="SSF51419">
    <property type="entry name" value="PLP-binding barrel"/>
    <property type="match status" value="1"/>
</dbReference>
<evidence type="ECO:0000256" key="1">
    <source>
        <dbReference type="ARBA" id="ARBA00001933"/>
    </source>
</evidence>
<comment type="cofactor">
    <cofactor evidence="1">
        <name>pyridoxal 5'-phosphate</name>
        <dbReference type="ChEBI" id="CHEBI:597326"/>
    </cofactor>
</comment>
<dbReference type="AlphaFoldDB" id="A0A382L2E8"/>
<dbReference type="Gene3D" id="3.20.20.10">
    <property type="entry name" value="Alanine racemase"/>
    <property type="match status" value="1"/>
</dbReference>
<sequence>MSKSLNLNEQVQKYSAWIELDLDALTENITSIKSLLSQETALIAVVKANAYGHGIQLLGPALEENSKVERFAVYTITEGIELRSIGLKKPILVMGPVDVKLATLAIEHNLTVTCDNTGLGR</sequence>
<reference evidence="5" key="1">
    <citation type="submission" date="2018-05" db="EMBL/GenBank/DDBJ databases">
        <authorList>
            <person name="Lanie J.A."/>
            <person name="Ng W.-L."/>
            <person name="Kazmierczak K.M."/>
            <person name="Andrzejewski T.M."/>
            <person name="Davidsen T.M."/>
            <person name="Wayne K.J."/>
            <person name="Tettelin H."/>
            <person name="Glass J.I."/>
            <person name="Rusch D."/>
            <person name="Podicherti R."/>
            <person name="Tsui H.-C.T."/>
            <person name="Winkler M.E."/>
        </authorList>
    </citation>
    <scope>NUCLEOTIDE SEQUENCE</scope>
</reference>
<name>A0A382L2E8_9ZZZZ</name>
<dbReference type="InterPro" id="IPR029066">
    <property type="entry name" value="PLP-binding_barrel"/>
</dbReference>
<dbReference type="PANTHER" id="PTHR30511:SF0">
    <property type="entry name" value="ALANINE RACEMASE, CATABOLIC-RELATED"/>
    <property type="match status" value="1"/>
</dbReference>
<dbReference type="GO" id="GO:0005829">
    <property type="term" value="C:cytosol"/>
    <property type="evidence" value="ECO:0007669"/>
    <property type="project" value="TreeGrafter"/>
</dbReference>
<dbReference type="InterPro" id="IPR001608">
    <property type="entry name" value="Ala_racemase_N"/>
</dbReference>
<dbReference type="Pfam" id="PF01168">
    <property type="entry name" value="Ala_racemase_N"/>
    <property type="match status" value="1"/>
</dbReference>
<dbReference type="GO" id="GO:0030632">
    <property type="term" value="P:D-alanine biosynthetic process"/>
    <property type="evidence" value="ECO:0007669"/>
    <property type="project" value="TreeGrafter"/>
</dbReference>